<evidence type="ECO:0000313" key="13">
    <source>
        <dbReference type="Proteomes" id="UP000001555"/>
    </source>
</evidence>
<comment type="similarity">
    <text evidence="10">Belongs to the ELO family.</text>
</comment>
<feature type="transmembrane region" description="Helical" evidence="10">
    <location>
        <begin position="239"/>
        <end position="261"/>
    </location>
</feature>
<dbReference type="GO" id="GO:0009922">
    <property type="term" value="F:fatty acid elongase activity"/>
    <property type="evidence" value="ECO:0000318"/>
    <property type="project" value="GO_Central"/>
</dbReference>
<feature type="transmembrane region" description="Helical" evidence="10">
    <location>
        <begin position="71"/>
        <end position="90"/>
    </location>
</feature>
<keyword evidence="9 10" id="KW-0275">Fatty acid biosynthesis</keyword>
<sequence length="281" mass="32731">MASTAVSRLVAEVSEKYAYLESLRDPRTFGWSFTSDPKYIFSVCLGYLYLVKIAGPRWMANRKPYNLKSVIMVYNLFQVIANAFFFVQYMRHTYMGGNYSVFCQGTHYSPTDQNEIRVLEISWWYLFVRIADLMDTVFFVATKKFSHVTYLHVVHHFLVVINGWVYLNFGGGGQLIMVLCFNSLVHVVMYGYYFLSALGPRIQKYLWWKRYLTRLQIFQIAFLTLHACIPLVYDCGYPKALVLLALPQSFVVFGLFINFYIKSYTKTGKPGLCITQVQKDE</sequence>
<keyword evidence="5 10" id="KW-0276">Fatty acid metabolism</keyword>
<dbReference type="GO" id="GO:0005789">
    <property type="term" value="C:endoplasmic reticulum membrane"/>
    <property type="evidence" value="ECO:0000318"/>
    <property type="project" value="GO_Central"/>
</dbReference>
<dbReference type="VEuPathDB" id="VectorBase:ISCP_007102"/>
<dbReference type="EC" id="2.3.1.199" evidence="10"/>
<evidence type="ECO:0000256" key="2">
    <source>
        <dbReference type="ARBA" id="ARBA00022516"/>
    </source>
</evidence>
<evidence type="ECO:0000256" key="10">
    <source>
        <dbReference type="RuleBase" id="RU361115"/>
    </source>
</evidence>
<evidence type="ECO:0000256" key="6">
    <source>
        <dbReference type="ARBA" id="ARBA00022989"/>
    </source>
</evidence>
<keyword evidence="8 10" id="KW-0472">Membrane</keyword>
<keyword evidence="3 10" id="KW-0808">Transferase</keyword>
<dbReference type="OrthoDB" id="434092at2759"/>
<evidence type="ECO:0000256" key="3">
    <source>
        <dbReference type="ARBA" id="ARBA00022679"/>
    </source>
</evidence>
<dbReference type="EnsemblMetazoa" id="ISCW023546-RA">
    <property type="protein sequence ID" value="ISCW023546-PA"/>
    <property type="gene ID" value="ISCW023546"/>
</dbReference>
<feature type="transmembrane region" description="Helical" evidence="10">
    <location>
        <begin position="215"/>
        <end position="233"/>
    </location>
</feature>
<dbReference type="AlphaFoldDB" id="B7QIW1"/>
<keyword evidence="13" id="KW-1185">Reference proteome</keyword>
<comment type="subcellular location">
    <subcellularLocation>
        <location evidence="1">Membrane</location>
        <topology evidence="1">Multi-pass membrane protein</topology>
    </subcellularLocation>
</comment>
<dbReference type="GO" id="GO:0034626">
    <property type="term" value="P:fatty acid elongation, polyunsaturated fatty acid"/>
    <property type="evidence" value="ECO:0000318"/>
    <property type="project" value="GO_Central"/>
</dbReference>
<evidence type="ECO:0000256" key="1">
    <source>
        <dbReference type="ARBA" id="ARBA00004141"/>
    </source>
</evidence>
<dbReference type="GO" id="GO:0019367">
    <property type="term" value="P:fatty acid elongation, saturated fatty acid"/>
    <property type="evidence" value="ECO:0000318"/>
    <property type="project" value="GO_Central"/>
</dbReference>
<dbReference type="Pfam" id="PF01151">
    <property type="entry name" value="ELO"/>
    <property type="match status" value="1"/>
</dbReference>
<feature type="transmembrane region" description="Helical" evidence="10">
    <location>
        <begin position="39"/>
        <end position="59"/>
    </location>
</feature>
<gene>
    <name evidence="12" type="primary">8041916</name>
    <name evidence="11" type="ORF">IscW_ISCW023546</name>
</gene>
<dbReference type="HOGENOM" id="CLU_048483_0_1_1"/>
<feature type="transmembrane region" description="Helical" evidence="10">
    <location>
        <begin position="148"/>
        <end position="167"/>
    </location>
</feature>
<organism>
    <name type="scientific">Ixodes scapularis</name>
    <name type="common">Black-legged tick</name>
    <name type="synonym">Deer tick</name>
    <dbReference type="NCBI Taxonomy" id="6945"/>
    <lineage>
        <taxon>Eukaryota</taxon>
        <taxon>Metazoa</taxon>
        <taxon>Ecdysozoa</taxon>
        <taxon>Arthropoda</taxon>
        <taxon>Chelicerata</taxon>
        <taxon>Arachnida</taxon>
        <taxon>Acari</taxon>
        <taxon>Parasitiformes</taxon>
        <taxon>Ixodida</taxon>
        <taxon>Ixodoidea</taxon>
        <taxon>Ixodidae</taxon>
        <taxon>Ixodinae</taxon>
        <taxon>Ixodes</taxon>
    </lineage>
</organism>
<evidence type="ECO:0000256" key="9">
    <source>
        <dbReference type="ARBA" id="ARBA00023160"/>
    </source>
</evidence>
<evidence type="ECO:0000313" key="12">
    <source>
        <dbReference type="EnsemblMetazoa" id="ISCW023546-PA"/>
    </source>
</evidence>
<evidence type="ECO:0000256" key="8">
    <source>
        <dbReference type="ARBA" id="ARBA00023136"/>
    </source>
</evidence>
<dbReference type="EMBL" id="ABJB011120373">
    <property type="status" value="NOT_ANNOTATED_CDS"/>
    <property type="molecule type" value="Genomic_DNA"/>
</dbReference>
<dbReference type="Proteomes" id="UP000001555">
    <property type="component" value="Unassembled WGS sequence"/>
</dbReference>
<reference evidence="12" key="2">
    <citation type="submission" date="2020-05" db="UniProtKB">
        <authorList>
            <consortium name="EnsemblMetazoa"/>
        </authorList>
    </citation>
    <scope>IDENTIFICATION</scope>
    <source>
        <strain evidence="12">wikel</strain>
    </source>
</reference>
<evidence type="ECO:0000256" key="7">
    <source>
        <dbReference type="ARBA" id="ARBA00023098"/>
    </source>
</evidence>
<dbReference type="GO" id="GO:0034625">
    <property type="term" value="P:fatty acid elongation, monounsaturated fatty acid"/>
    <property type="evidence" value="ECO:0000318"/>
    <property type="project" value="GO_Central"/>
</dbReference>
<dbReference type="PANTHER" id="PTHR11157:SF69">
    <property type="entry name" value="ELONGATION OF VERY LONG CHAIN FATTY ACIDS PROTEIN 7"/>
    <property type="match status" value="1"/>
</dbReference>
<dbReference type="GO" id="GO:0042761">
    <property type="term" value="P:very long-chain fatty acid biosynthetic process"/>
    <property type="evidence" value="ECO:0000318"/>
    <property type="project" value="GO_Central"/>
</dbReference>
<accession>B7QIW1</accession>
<dbReference type="GO" id="GO:0030148">
    <property type="term" value="P:sphingolipid biosynthetic process"/>
    <property type="evidence" value="ECO:0000318"/>
    <property type="project" value="GO_Central"/>
</dbReference>
<dbReference type="InterPro" id="IPR002076">
    <property type="entry name" value="ELO_fam"/>
</dbReference>
<dbReference type="PaxDb" id="6945-B7QIW1"/>
<proteinExistence type="inferred from homology"/>
<dbReference type="KEGG" id="isc:8041916"/>
<name>B7QIW1_IXOSC</name>
<dbReference type="VEuPathDB" id="VectorBase:ISCW023546"/>
<dbReference type="PANTHER" id="PTHR11157">
    <property type="entry name" value="FATTY ACID ACYL TRANSFERASE-RELATED"/>
    <property type="match status" value="1"/>
</dbReference>
<keyword evidence="4 10" id="KW-0812">Transmembrane</keyword>
<keyword evidence="6 10" id="KW-1133">Transmembrane helix</keyword>
<evidence type="ECO:0000256" key="4">
    <source>
        <dbReference type="ARBA" id="ARBA00022692"/>
    </source>
</evidence>
<protein>
    <recommendedName>
        <fullName evidence="10">Elongation of very long chain fatty acids protein</fullName>
        <ecNumber evidence="10">2.3.1.199</ecNumber>
    </recommendedName>
    <alternativeName>
        <fullName evidence="10">Very-long-chain 3-oxoacyl-CoA synthase</fullName>
    </alternativeName>
</protein>
<comment type="catalytic activity">
    <reaction evidence="10">
        <text>a very-long-chain acyl-CoA + malonyl-CoA + H(+) = a very-long-chain 3-oxoacyl-CoA + CO2 + CoA</text>
        <dbReference type="Rhea" id="RHEA:32727"/>
        <dbReference type="ChEBI" id="CHEBI:15378"/>
        <dbReference type="ChEBI" id="CHEBI:16526"/>
        <dbReference type="ChEBI" id="CHEBI:57287"/>
        <dbReference type="ChEBI" id="CHEBI:57384"/>
        <dbReference type="ChEBI" id="CHEBI:90725"/>
        <dbReference type="ChEBI" id="CHEBI:90736"/>
        <dbReference type="EC" id="2.3.1.199"/>
    </reaction>
</comment>
<dbReference type="InParanoid" id="B7QIW1"/>
<evidence type="ECO:0000256" key="5">
    <source>
        <dbReference type="ARBA" id="ARBA00022832"/>
    </source>
</evidence>
<dbReference type="EMBL" id="DS948253">
    <property type="protein sequence ID" value="EEC18783.1"/>
    <property type="molecule type" value="Genomic_DNA"/>
</dbReference>
<dbReference type="FunCoup" id="B7QIW1">
    <property type="interactions" value="45"/>
</dbReference>
<keyword evidence="2 10" id="KW-0444">Lipid biosynthesis</keyword>
<evidence type="ECO:0000313" key="11">
    <source>
        <dbReference type="EMBL" id="EEC18783.1"/>
    </source>
</evidence>
<dbReference type="VEuPathDB" id="VectorBase:ISCI023546"/>
<feature type="transmembrane region" description="Helical" evidence="10">
    <location>
        <begin position="173"/>
        <end position="195"/>
    </location>
</feature>
<keyword evidence="7 10" id="KW-0443">Lipid metabolism</keyword>
<reference evidence="11 13" key="1">
    <citation type="submission" date="2008-03" db="EMBL/GenBank/DDBJ databases">
        <title>Annotation of Ixodes scapularis.</title>
        <authorList>
            <consortium name="Ixodes scapularis Genome Project Consortium"/>
            <person name="Caler E."/>
            <person name="Hannick L.I."/>
            <person name="Bidwell S."/>
            <person name="Joardar V."/>
            <person name="Thiagarajan M."/>
            <person name="Amedeo P."/>
            <person name="Galinsky K.J."/>
            <person name="Schobel S."/>
            <person name="Inman J."/>
            <person name="Hostetler J."/>
            <person name="Miller J."/>
            <person name="Hammond M."/>
            <person name="Megy K."/>
            <person name="Lawson D."/>
            <person name="Kodira C."/>
            <person name="Sutton G."/>
            <person name="Meyer J."/>
            <person name="Hill C.A."/>
            <person name="Birren B."/>
            <person name="Nene V."/>
            <person name="Collins F."/>
            <person name="Alarcon-Chaidez F."/>
            <person name="Wikel S."/>
            <person name="Strausberg R."/>
        </authorList>
    </citation>
    <scope>NUCLEOTIDE SEQUENCE [LARGE SCALE GENOMIC DNA]</scope>
    <source>
        <strain evidence="13">Wikel</strain>
        <strain evidence="11">Wikel colony</strain>
    </source>
</reference>